<dbReference type="CDD" id="cd21699">
    <property type="entry name" value="JMTM_APP_like"/>
    <property type="match status" value="1"/>
</dbReference>
<keyword evidence="5" id="KW-1185">Reference proteome</keyword>
<feature type="region of interest" description="Disordered" evidence="1">
    <location>
        <begin position="284"/>
        <end position="310"/>
    </location>
</feature>
<sequence length="329" mass="33900">MTPRRIRLLSLLFLLRSALAFESDFSFYPPSAQPCLDSASKASKCSGPDAKTINTCLCGNGGNFITRTAQCLGRQRKADVQAAYSTMSEACAHSGTPMTVSQQDFFDAAAGKSMTTSSATPASSATGTAAAAATATETATGTAAATAAATDPAADKNNNKPGGGLSKAKGTVIGIAVGAAAVGVLGTLVLVMVCIRRRRKQTEVESHPMLGQSDYYHNTPTTFPPSEPSPGFGHYAADQKSAWGTSPSPGLHSPRRSPAAQPGAPYAVPHHQYSHETMGIMTGHQSETHGNAGRTYELDGSSAPAPAPAPAHLAVEMEGTPPPRHSGIY</sequence>
<reference evidence="5" key="1">
    <citation type="submission" date="2024-06" db="EMBL/GenBank/DDBJ databases">
        <title>Draft Genome Sequences of Epichloe bromicola Strains Isolated from Elymus ciliaris.</title>
        <authorList>
            <consortium name="Epichloe bromicola genome sequencing consortium"/>
            <person name="Miura A."/>
            <person name="Imano S."/>
            <person name="Ashida A."/>
            <person name="Sato I."/>
            <person name="Chiba S."/>
            <person name="Tanaka A."/>
            <person name="Camagna M."/>
            <person name="Takemoto D."/>
        </authorList>
    </citation>
    <scope>NUCLEOTIDE SEQUENCE [LARGE SCALE GENOMIC DNA]</scope>
    <source>
        <strain evidence="5">DP</strain>
    </source>
</reference>
<keyword evidence="2" id="KW-0812">Transmembrane</keyword>
<gene>
    <name evidence="4" type="primary">g696</name>
    <name evidence="4" type="ORF">EsDP_00000696</name>
</gene>
<evidence type="ECO:0000256" key="3">
    <source>
        <dbReference type="SAM" id="SignalP"/>
    </source>
</evidence>
<keyword evidence="2" id="KW-0472">Membrane</keyword>
<organism evidence="4 5">
    <name type="scientific">Epichloe bromicola</name>
    <dbReference type="NCBI Taxonomy" id="79588"/>
    <lineage>
        <taxon>Eukaryota</taxon>
        <taxon>Fungi</taxon>
        <taxon>Dikarya</taxon>
        <taxon>Ascomycota</taxon>
        <taxon>Pezizomycotina</taxon>
        <taxon>Sordariomycetes</taxon>
        <taxon>Hypocreomycetidae</taxon>
        <taxon>Hypocreales</taxon>
        <taxon>Clavicipitaceae</taxon>
        <taxon>Epichloe</taxon>
    </lineage>
</organism>
<feature type="signal peptide" evidence="3">
    <location>
        <begin position="1"/>
        <end position="20"/>
    </location>
</feature>
<evidence type="ECO:0000313" key="5">
    <source>
        <dbReference type="Proteomes" id="UP001562357"/>
    </source>
</evidence>
<proteinExistence type="predicted"/>
<feature type="region of interest" description="Disordered" evidence="1">
    <location>
        <begin position="201"/>
        <end position="269"/>
    </location>
</feature>
<evidence type="ECO:0000256" key="1">
    <source>
        <dbReference type="SAM" id="MobiDB-lite"/>
    </source>
</evidence>
<name>A0ABQ0CFN0_9HYPO</name>
<protein>
    <recommendedName>
        <fullName evidence="6">Extracellular membrane protein CFEM domain-containing protein</fullName>
    </recommendedName>
</protein>
<dbReference type="EMBL" id="BAAFGZ010000013">
    <property type="protein sequence ID" value="GAB0132255.1"/>
    <property type="molecule type" value="Genomic_DNA"/>
</dbReference>
<dbReference type="Proteomes" id="UP001562357">
    <property type="component" value="Unassembled WGS sequence"/>
</dbReference>
<accession>A0ABQ0CFN0</accession>
<feature type="chain" id="PRO_5045944377" description="Extracellular membrane protein CFEM domain-containing protein" evidence="3">
    <location>
        <begin position="21"/>
        <end position="329"/>
    </location>
</feature>
<evidence type="ECO:0000256" key="2">
    <source>
        <dbReference type="SAM" id="Phobius"/>
    </source>
</evidence>
<evidence type="ECO:0008006" key="6">
    <source>
        <dbReference type="Google" id="ProtNLM"/>
    </source>
</evidence>
<keyword evidence="2" id="KW-1133">Transmembrane helix</keyword>
<feature type="transmembrane region" description="Helical" evidence="2">
    <location>
        <begin position="172"/>
        <end position="195"/>
    </location>
</feature>
<keyword evidence="3" id="KW-0732">Signal</keyword>
<comment type="caution">
    <text evidence="4">The sequence shown here is derived from an EMBL/GenBank/DDBJ whole genome shotgun (WGS) entry which is preliminary data.</text>
</comment>
<evidence type="ECO:0000313" key="4">
    <source>
        <dbReference type="EMBL" id="GAB0132255.1"/>
    </source>
</evidence>